<dbReference type="Gene3D" id="3.40.50.1240">
    <property type="entry name" value="Phosphoglycerate mutase-like"/>
    <property type="match status" value="1"/>
</dbReference>
<dbReference type="RefSeq" id="WP_097001228.1">
    <property type="nucleotide sequence ID" value="NZ_OBEI01000015.1"/>
</dbReference>
<name>A0A285NQ57_9AQUI</name>
<dbReference type="GO" id="GO:0045820">
    <property type="term" value="P:negative regulation of glycolytic process"/>
    <property type="evidence" value="ECO:0007669"/>
    <property type="project" value="TreeGrafter"/>
</dbReference>
<keyword evidence="5" id="KW-1185">Reference proteome</keyword>
<dbReference type="EMBL" id="OBEI01000015">
    <property type="protein sequence ID" value="SNZ11605.1"/>
    <property type="molecule type" value="Genomic_DNA"/>
</dbReference>
<sequence>MKNIILIRHGESEYNAKRIVQGHIDTDLTPAGIVQARLAAETLKNFPIEKIISSDLKRAYRTATIIGDVLDLAVEKDSRIREMSFGEWEGRSYEHIFQTDYHTFNNWLKNPVACPLPSQEDLKDFENRIKSFYKDLLNREEKNILVVGHGGSIQGILCVACNIGFENLWAFKHSNTGISIIQVSNPQVSIRLINSTSHLDTYRSKENPIM</sequence>
<dbReference type="PANTHER" id="PTHR46517:SF1">
    <property type="entry name" value="FRUCTOSE-2,6-BISPHOSPHATASE TIGAR"/>
    <property type="match status" value="1"/>
</dbReference>
<dbReference type="PANTHER" id="PTHR46517">
    <property type="entry name" value="FRUCTOSE-2,6-BISPHOSPHATASE TIGAR"/>
    <property type="match status" value="1"/>
</dbReference>
<protein>
    <submittedName>
        <fullName evidence="4">Probable phosphoglycerate mutase</fullName>
    </submittedName>
</protein>
<dbReference type="OrthoDB" id="9781415at2"/>
<dbReference type="GO" id="GO:0005829">
    <property type="term" value="C:cytosol"/>
    <property type="evidence" value="ECO:0007669"/>
    <property type="project" value="TreeGrafter"/>
</dbReference>
<evidence type="ECO:0000256" key="1">
    <source>
        <dbReference type="ARBA" id="ARBA00022801"/>
    </source>
</evidence>
<evidence type="ECO:0000313" key="5">
    <source>
        <dbReference type="Proteomes" id="UP000219036"/>
    </source>
</evidence>
<dbReference type="SMART" id="SM00855">
    <property type="entry name" value="PGAM"/>
    <property type="match status" value="1"/>
</dbReference>
<dbReference type="SUPFAM" id="SSF53254">
    <property type="entry name" value="Phosphoglycerate mutase-like"/>
    <property type="match status" value="1"/>
</dbReference>
<reference evidence="5" key="1">
    <citation type="submission" date="2017-09" db="EMBL/GenBank/DDBJ databases">
        <authorList>
            <person name="Varghese N."/>
            <person name="Submissions S."/>
        </authorList>
    </citation>
    <scope>NUCLEOTIDE SEQUENCE [LARGE SCALE GENOMIC DNA]</scope>
    <source>
        <strain evidence="5">DSM 15103</strain>
    </source>
</reference>
<feature type="binding site" evidence="3">
    <location>
        <begin position="8"/>
        <end position="15"/>
    </location>
    <ligand>
        <name>substrate</name>
    </ligand>
</feature>
<dbReference type="PROSITE" id="PS00175">
    <property type="entry name" value="PG_MUTASE"/>
    <property type="match status" value="1"/>
</dbReference>
<dbReference type="InterPro" id="IPR013078">
    <property type="entry name" value="His_Pase_superF_clade-1"/>
</dbReference>
<evidence type="ECO:0000256" key="2">
    <source>
        <dbReference type="PIRSR" id="PIRSR613078-1"/>
    </source>
</evidence>
<feature type="active site" description="Tele-phosphohistidine intermediate" evidence="2">
    <location>
        <position position="9"/>
    </location>
</feature>
<evidence type="ECO:0000256" key="3">
    <source>
        <dbReference type="PIRSR" id="PIRSR613078-2"/>
    </source>
</evidence>
<dbReference type="InterPro" id="IPR029033">
    <property type="entry name" value="His_PPase_superfam"/>
</dbReference>
<dbReference type="Proteomes" id="UP000219036">
    <property type="component" value="Unassembled WGS sequence"/>
</dbReference>
<dbReference type="Pfam" id="PF00300">
    <property type="entry name" value="His_Phos_1"/>
    <property type="match status" value="1"/>
</dbReference>
<dbReference type="GO" id="GO:0004331">
    <property type="term" value="F:fructose-2,6-bisphosphate 2-phosphatase activity"/>
    <property type="evidence" value="ECO:0007669"/>
    <property type="project" value="TreeGrafter"/>
</dbReference>
<feature type="binding site" evidence="3">
    <location>
        <position position="58"/>
    </location>
    <ligand>
        <name>substrate</name>
    </ligand>
</feature>
<dbReference type="AlphaFoldDB" id="A0A285NQ57"/>
<organism evidence="4 5">
    <name type="scientific">Persephonella hydrogeniphila</name>
    <dbReference type="NCBI Taxonomy" id="198703"/>
    <lineage>
        <taxon>Bacteria</taxon>
        <taxon>Pseudomonadati</taxon>
        <taxon>Aquificota</taxon>
        <taxon>Aquificia</taxon>
        <taxon>Aquificales</taxon>
        <taxon>Hydrogenothermaceae</taxon>
        <taxon>Persephonella</taxon>
    </lineage>
</organism>
<dbReference type="InterPro" id="IPR001345">
    <property type="entry name" value="PG/BPGM_mutase_AS"/>
</dbReference>
<proteinExistence type="predicted"/>
<accession>A0A285NQ57</accession>
<evidence type="ECO:0000313" key="4">
    <source>
        <dbReference type="EMBL" id="SNZ11605.1"/>
    </source>
</evidence>
<dbReference type="InterPro" id="IPR051695">
    <property type="entry name" value="Phosphoglycerate_Mutase"/>
</dbReference>
<keyword evidence="1" id="KW-0378">Hydrolase</keyword>
<dbReference type="GO" id="GO:0043456">
    <property type="term" value="P:regulation of pentose-phosphate shunt"/>
    <property type="evidence" value="ECO:0007669"/>
    <property type="project" value="TreeGrafter"/>
</dbReference>
<gene>
    <name evidence="4" type="ORF">SAMN06265182_2090</name>
</gene>
<dbReference type="CDD" id="cd07067">
    <property type="entry name" value="HP_PGM_like"/>
    <property type="match status" value="1"/>
</dbReference>
<feature type="active site" description="Proton donor/acceptor" evidence="2">
    <location>
        <position position="82"/>
    </location>
</feature>